<keyword evidence="2" id="KW-1185">Reference proteome</keyword>
<dbReference type="STRING" id="37916.MCHLDSM_01409"/>
<sequence length="270" mass="29817">MTRPARSVRRFDPFRPLDMLTSLWSATAMVPVNSSAAAAYRALFVTVRRLVVGRRLTVRLDDGDLTLTVARFDSRLDMRGLSVGQLNDVRLVAGDIRWRTSVFDTATVVLHNVHVRPGAPPVLVAAPVDLTLEVPTPVLDELFGRAAPRLAGDVGADGVARIRFARRPRLGHLEIDARVDGSTLWLQAHTVAVGTTRWRLPARTPAYPVRLPELAHGLTLTRVEFAPGVVRVSGTLPQWRTELDRKRLEDIITQLSVGVALNLTRLGRSR</sequence>
<dbReference type="EMBL" id="JYNL01000010">
    <property type="protein sequence ID" value="KMO82257.1"/>
    <property type="molecule type" value="Genomic_DNA"/>
</dbReference>
<organism evidence="1 2">
    <name type="scientific">Mycolicibacterium chlorophenolicum</name>
    <dbReference type="NCBI Taxonomy" id="37916"/>
    <lineage>
        <taxon>Bacteria</taxon>
        <taxon>Bacillati</taxon>
        <taxon>Actinomycetota</taxon>
        <taxon>Actinomycetes</taxon>
        <taxon>Mycobacteriales</taxon>
        <taxon>Mycobacteriaceae</taxon>
        <taxon>Mycolicibacterium</taxon>
    </lineage>
</organism>
<proteinExistence type="predicted"/>
<dbReference type="RefSeq" id="WP_048469318.1">
    <property type="nucleotide sequence ID" value="NZ_JYNL01000010.1"/>
</dbReference>
<comment type="caution">
    <text evidence="1">The sequence shown here is derived from an EMBL/GenBank/DDBJ whole genome shotgun (WGS) entry which is preliminary data.</text>
</comment>
<reference evidence="1 2" key="1">
    <citation type="journal article" date="2015" name="Genome Biol. Evol.">
        <title>Characterization of Three Mycobacterium spp. with Potential Use in Bioremediation by Genome Sequencing and Comparative Genomics.</title>
        <authorList>
            <person name="Das S."/>
            <person name="Pettersson B.M."/>
            <person name="Behra P.R."/>
            <person name="Ramesh M."/>
            <person name="Dasgupta S."/>
            <person name="Bhattacharya A."/>
            <person name="Kirsebom L.A."/>
        </authorList>
    </citation>
    <scope>NUCLEOTIDE SEQUENCE [LARGE SCALE GENOMIC DNA]</scope>
    <source>
        <strain evidence="1 2">DSM 43826</strain>
    </source>
</reference>
<dbReference type="PATRIC" id="fig|37916.4.peg.1304"/>
<dbReference type="Proteomes" id="UP000036513">
    <property type="component" value="Unassembled WGS sequence"/>
</dbReference>
<evidence type="ECO:0008006" key="3">
    <source>
        <dbReference type="Google" id="ProtNLM"/>
    </source>
</evidence>
<gene>
    <name evidence="1" type="ORF">MCHLDSM_01409</name>
</gene>
<evidence type="ECO:0000313" key="2">
    <source>
        <dbReference type="Proteomes" id="UP000036513"/>
    </source>
</evidence>
<evidence type="ECO:0000313" key="1">
    <source>
        <dbReference type="EMBL" id="KMO82257.1"/>
    </source>
</evidence>
<name>A0A0J6WKM0_9MYCO</name>
<dbReference type="AlphaFoldDB" id="A0A0J6WKM0"/>
<accession>A0A0J6WKM0</accession>
<protein>
    <recommendedName>
        <fullName evidence="3">DUF2993 domain-containing protein</fullName>
    </recommendedName>
</protein>